<organism evidence="1 2">
    <name type="scientific">Avena sativa</name>
    <name type="common">Oat</name>
    <dbReference type="NCBI Taxonomy" id="4498"/>
    <lineage>
        <taxon>Eukaryota</taxon>
        <taxon>Viridiplantae</taxon>
        <taxon>Streptophyta</taxon>
        <taxon>Embryophyta</taxon>
        <taxon>Tracheophyta</taxon>
        <taxon>Spermatophyta</taxon>
        <taxon>Magnoliopsida</taxon>
        <taxon>Liliopsida</taxon>
        <taxon>Poales</taxon>
        <taxon>Poaceae</taxon>
        <taxon>BOP clade</taxon>
        <taxon>Pooideae</taxon>
        <taxon>Poodae</taxon>
        <taxon>Poeae</taxon>
        <taxon>Poeae Chloroplast Group 1 (Aveneae type)</taxon>
        <taxon>Aveninae</taxon>
        <taxon>Avena</taxon>
    </lineage>
</organism>
<sequence length="498" mass="55884">MAMESAGPSANSTKLAAPDIHEEARPPLPAAATAEATDPEPAITERSQEPPPGAEENGCEEELLDRISRLPDDILGEIISLLPVMEGARTQILAPRWRHLWRAAPLNLDYRVLPALLSARDVLVGAVLAAHHGAGRRLCLPARHLESRADAVDAWLRSHALDNLQELELYVCRATHSWPILIFEHLVPPPASIFRFSSTLRVATISNCHLLDDTVQTIQFPHLRKLALVNVRIKEVSLHNIISASPGLECLLLSSVSRIGCLRINSPTLRSIGIRSNLRELIIEDAPSLQRLLHLEMLMKMHISVISAPKLETLGCISEQYSDCRVVIGSTVIQGLRVVSLATAVRTVKILAIHMVCFDQDMVINLLRCFPCLEKLYAKEKSESWESITLRHKSWNLLTSLDIRLRTIVLRCYRRTRLEVNFATFFVLNARMLESMRLEVESRDYNEHFFAEQHRLLQMEKRASRGARLCFTTGCRHDVSGIMHVDDLDSTDPFACGC</sequence>
<keyword evidence="2" id="KW-1185">Reference proteome</keyword>
<dbReference type="Proteomes" id="UP001732700">
    <property type="component" value="Chromosome 1A"/>
</dbReference>
<evidence type="ECO:0000313" key="1">
    <source>
        <dbReference type="EnsemblPlants" id="AVESA.00010b.r2.1AG0042640.1.CDS"/>
    </source>
</evidence>
<evidence type="ECO:0000313" key="2">
    <source>
        <dbReference type="Proteomes" id="UP001732700"/>
    </source>
</evidence>
<reference evidence="1" key="2">
    <citation type="submission" date="2025-09" db="UniProtKB">
        <authorList>
            <consortium name="EnsemblPlants"/>
        </authorList>
    </citation>
    <scope>IDENTIFICATION</scope>
</reference>
<reference evidence="1" key="1">
    <citation type="submission" date="2021-05" db="EMBL/GenBank/DDBJ databases">
        <authorList>
            <person name="Scholz U."/>
            <person name="Mascher M."/>
            <person name="Fiebig A."/>
        </authorList>
    </citation>
    <scope>NUCLEOTIDE SEQUENCE [LARGE SCALE GENOMIC DNA]</scope>
</reference>
<proteinExistence type="predicted"/>
<name>A0ACD5TF49_AVESA</name>
<dbReference type="EnsemblPlants" id="AVESA.00010b.r2.1AG0042640.1">
    <property type="protein sequence ID" value="AVESA.00010b.r2.1AG0042640.1.CDS"/>
    <property type="gene ID" value="AVESA.00010b.r2.1AG0042640"/>
</dbReference>
<accession>A0ACD5TF49</accession>
<protein>
    <submittedName>
        <fullName evidence="1">Uncharacterized protein</fullName>
    </submittedName>
</protein>